<dbReference type="SUPFAM" id="SSF158472">
    <property type="entry name" value="HAMP domain-like"/>
    <property type="match status" value="1"/>
</dbReference>
<dbReference type="InterPro" id="IPR036890">
    <property type="entry name" value="HATPase_C_sf"/>
</dbReference>
<evidence type="ECO:0000256" key="6">
    <source>
        <dbReference type="ARBA" id="ARBA00023136"/>
    </source>
</evidence>
<dbReference type="GO" id="GO:0005886">
    <property type="term" value="C:plasma membrane"/>
    <property type="evidence" value="ECO:0007669"/>
    <property type="project" value="UniProtKB-SubCell"/>
</dbReference>
<comment type="subcellular location">
    <subcellularLocation>
        <location evidence="1">Cell membrane</location>
        <topology evidence="1">Multi-pass membrane protein</topology>
    </subcellularLocation>
</comment>
<dbReference type="SUPFAM" id="SSF55874">
    <property type="entry name" value="ATPase domain of HSP90 chaperone/DNA topoisomerase II/histidine kinase"/>
    <property type="match status" value="1"/>
</dbReference>
<dbReference type="SMART" id="SM00304">
    <property type="entry name" value="HAMP"/>
    <property type="match status" value="1"/>
</dbReference>
<dbReference type="InterPro" id="IPR003660">
    <property type="entry name" value="HAMP_dom"/>
</dbReference>
<keyword evidence="2" id="KW-1003">Cell membrane</keyword>
<name>A0A919Y3Y5_9BACL</name>
<dbReference type="Pfam" id="PF06580">
    <property type="entry name" value="His_kinase"/>
    <property type="match status" value="1"/>
</dbReference>
<evidence type="ECO:0000256" key="3">
    <source>
        <dbReference type="ARBA" id="ARBA00022553"/>
    </source>
</evidence>
<keyword evidence="7" id="KW-1133">Transmembrane helix</keyword>
<dbReference type="AlphaFoldDB" id="A0A919Y3Y5"/>
<dbReference type="GO" id="GO:0000155">
    <property type="term" value="F:phosphorelay sensor kinase activity"/>
    <property type="evidence" value="ECO:0007669"/>
    <property type="project" value="InterPro"/>
</dbReference>
<dbReference type="PANTHER" id="PTHR34220:SF7">
    <property type="entry name" value="SENSOR HISTIDINE KINASE YPDA"/>
    <property type="match status" value="1"/>
</dbReference>
<feature type="transmembrane region" description="Helical" evidence="7">
    <location>
        <begin position="16"/>
        <end position="36"/>
    </location>
</feature>
<dbReference type="SMART" id="SM00387">
    <property type="entry name" value="HATPase_c"/>
    <property type="match status" value="1"/>
</dbReference>
<dbReference type="InterPro" id="IPR050640">
    <property type="entry name" value="Bact_2-comp_sensor_kinase"/>
</dbReference>
<gene>
    <name evidence="9" type="primary">yesM_8</name>
    <name evidence="9" type="ORF">J41TS4_30770</name>
</gene>
<keyword evidence="10" id="KW-1185">Reference proteome</keyword>
<dbReference type="RefSeq" id="WP_301628368.1">
    <property type="nucleotide sequence ID" value="NZ_BORS01000010.1"/>
</dbReference>
<evidence type="ECO:0000256" key="4">
    <source>
        <dbReference type="ARBA" id="ARBA00022679"/>
    </source>
</evidence>
<dbReference type="Proteomes" id="UP000678895">
    <property type="component" value="Unassembled WGS sequence"/>
</dbReference>
<feature type="transmembrane region" description="Helical" evidence="7">
    <location>
        <begin position="298"/>
        <end position="320"/>
    </location>
</feature>
<dbReference type="Gene3D" id="3.30.565.10">
    <property type="entry name" value="Histidine kinase-like ATPase, C-terminal domain"/>
    <property type="match status" value="1"/>
</dbReference>
<keyword evidence="6 7" id="KW-0472">Membrane</keyword>
<evidence type="ECO:0000313" key="9">
    <source>
        <dbReference type="EMBL" id="GIO43319.1"/>
    </source>
</evidence>
<keyword evidence="7" id="KW-0812">Transmembrane</keyword>
<evidence type="ECO:0000259" key="8">
    <source>
        <dbReference type="PROSITE" id="PS50885"/>
    </source>
</evidence>
<dbReference type="InterPro" id="IPR010559">
    <property type="entry name" value="Sig_transdc_His_kin_internal"/>
</dbReference>
<comment type="caution">
    <text evidence="9">The sequence shown here is derived from an EMBL/GenBank/DDBJ whole genome shotgun (WGS) entry which is preliminary data.</text>
</comment>
<sequence>MKLTKRIGNLSLRKKLIALLAAVGIGPLIFTFFLSYGELRNSVLNNQHYAANQNFTQSLTMLSSKFTHIEEISSMIMIDEDINAVFSSDPGSMAVWEQLAKFDEITEYTNILKNDSEYEDIVYYIDGRFVIAAEDAPMYRPLESIENETWAQKILSGGGESVWVLVPETDERMNARKYLTLGRILWNSDNYSEPVGLVTIRMNPDSIRQYLSASIRDQLVYLETADGELIVSNRDDKLSSMRLPSDGLQQDIFKPIELPPGDYLARSMKVGSSNLYLRSVISQQALSEDINVIRNQMLVTYLIISTLLLMVIFPVTRSITSRIFMLMNKMTQVRQGRLNTLDIEPREDEVGHLISSYNYMINSVRELMDEQFRLGQEKLGAELKALQSQINPHFLYNTLDMIVWMAQKDERRNLQEVVYSLSDYYKLILNKGEDFVTVEDELRLCLYYMEIQQKRYKGRIVYEVEVEEETLGCLLPKITLQPLVENAIVHGILENDTGYGKIKVKGRLMKDRLVLEVEDDGPGMKGNTGRRVKYQGSGYGTQNIGKRLELYFGEPNGIRFADKEKGRGTRVIIDVPIVCSK</sequence>
<evidence type="ECO:0000256" key="2">
    <source>
        <dbReference type="ARBA" id="ARBA00022475"/>
    </source>
</evidence>
<reference evidence="9" key="1">
    <citation type="submission" date="2021-03" db="EMBL/GenBank/DDBJ databases">
        <title>Antimicrobial resistance genes in bacteria isolated from Japanese honey, and their potential for conferring macrolide and lincosamide resistance in the American foulbrood pathogen Paenibacillus larvae.</title>
        <authorList>
            <person name="Okamoto M."/>
            <person name="Kumagai M."/>
            <person name="Kanamori H."/>
            <person name="Takamatsu D."/>
        </authorList>
    </citation>
    <scope>NUCLEOTIDE SEQUENCE</scope>
    <source>
        <strain evidence="9">J41TS4</strain>
    </source>
</reference>
<dbReference type="Pfam" id="PF00672">
    <property type="entry name" value="HAMP"/>
    <property type="match status" value="1"/>
</dbReference>
<dbReference type="Gene3D" id="6.10.340.10">
    <property type="match status" value="1"/>
</dbReference>
<protein>
    <submittedName>
        <fullName evidence="9">Sensor histidine kinase YesM</fullName>
    </submittedName>
</protein>
<evidence type="ECO:0000256" key="5">
    <source>
        <dbReference type="ARBA" id="ARBA00022777"/>
    </source>
</evidence>
<evidence type="ECO:0000256" key="1">
    <source>
        <dbReference type="ARBA" id="ARBA00004651"/>
    </source>
</evidence>
<evidence type="ECO:0000256" key="7">
    <source>
        <dbReference type="SAM" id="Phobius"/>
    </source>
</evidence>
<dbReference type="PROSITE" id="PS50885">
    <property type="entry name" value="HAMP"/>
    <property type="match status" value="1"/>
</dbReference>
<dbReference type="EMBL" id="BORS01000010">
    <property type="protein sequence ID" value="GIO43319.1"/>
    <property type="molecule type" value="Genomic_DNA"/>
</dbReference>
<dbReference type="PANTHER" id="PTHR34220">
    <property type="entry name" value="SENSOR HISTIDINE KINASE YPDA"/>
    <property type="match status" value="1"/>
</dbReference>
<proteinExistence type="predicted"/>
<dbReference type="InterPro" id="IPR003594">
    <property type="entry name" value="HATPase_dom"/>
</dbReference>
<keyword evidence="5 9" id="KW-0418">Kinase</keyword>
<organism evidence="9 10">
    <name type="scientific">Paenibacillus apis</name>
    <dbReference type="NCBI Taxonomy" id="1792174"/>
    <lineage>
        <taxon>Bacteria</taxon>
        <taxon>Bacillati</taxon>
        <taxon>Bacillota</taxon>
        <taxon>Bacilli</taxon>
        <taxon>Bacillales</taxon>
        <taxon>Paenibacillaceae</taxon>
        <taxon>Paenibacillus</taxon>
    </lineage>
</organism>
<feature type="domain" description="HAMP" evidence="8">
    <location>
        <begin position="317"/>
        <end position="369"/>
    </location>
</feature>
<dbReference type="Pfam" id="PF02518">
    <property type="entry name" value="HATPase_c"/>
    <property type="match status" value="1"/>
</dbReference>
<keyword evidence="3" id="KW-0597">Phosphoprotein</keyword>
<keyword evidence="4" id="KW-0808">Transferase</keyword>
<evidence type="ECO:0000313" key="10">
    <source>
        <dbReference type="Proteomes" id="UP000678895"/>
    </source>
</evidence>
<accession>A0A919Y3Y5</accession>